<dbReference type="AlphaFoldDB" id="A0A1K1PKQ0"/>
<dbReference type="EMBL" id="FPIP01000009">
    <property type="protein sequence ID" value="SFW47254.1"/>
    <property type="molecule type" value="Genomic_DNA"/>
</dbReference>
<dbReference type="RefSeq" id="WP_072300962.1">
    <property type="nucleotide sequence ID" value="NZ_FPIP01000009.1"/>
</dbReference>
<name>A0A1K1PKQ0_RUMFL</name>
<evidence type="ECO:0000313" key="2">
    <source>
        <dbReference type="Proteomes" id="UP000183461"/>
    </source>
</evidence>
<accession>A0A1K1PKQ0</accession>
<proteinExistence type="predicted"/>
<protein>
    <submittedName>
        <fullName evidence="1">Uncharacterized protein</fullName>
    </submittedName>
</protein>
<gene>
    <name evidence="1" type="ORF">SAMN02910280_2765</name>
</gene>
<sequence length="224" mass="25529">MGQYYCWVNVDKKEYLCPADFDLGNKLHESMNADNALLRALWELLSAEWKGDRLVFLGDECHALDEVSNEVLDILVKHQAESDISGYLFDNVYETYRNVSGLFKSAEESVRDEIAFYLNVVRSDPPISPNVYGVDINDPYRGLFLRNGKSFKYIINHTKKVCYSHEGTKILLSDNSKLDHADPLPVLMAYGGRRCDIGEWLGDIIDVSDTLPKDCKLLTEIHID</sequence>
<organism evidence="1 2">
    <name type="scientific">Ruminococcus flavefaciens</name>
    <dbReference type="NCBI Taxonomy" id="1265"/>
    <lineage>
        <taxon>Bacteria</taxon>
        <taxon>Bacillati</taxon>
        <taxon>Bacillota</taxon>
        <taxon>Clostridia</taxon>
        <taxon>Eubacteriales</taxon>
        <taxon>Oscillospiraceae</taxon>
        <taxon>Ruminococcus</taxon>
    </lineage>
</organism>
<reference evidence="1 2" key="1">
    <citation type="submission" date="2016-11" db="EMBL/GenBank/DDBJ databases">
        <authorList>
            <person name="Jaros S."/>
            <person name="Januszkiewicz K."/>
            <person name="Wedrychowicz H."/>
        </authorList>
    </citation>
    <scope>NUCLEOTIDE SEQUENCE [LARGE SCALE GENOMIC DNA]</scope>
    <source>
        <strain evidence="1 2">YL228</strain>
    </source>
</reference>
<dbReference type="Proteomes" id="UP000183461">
    <property type="component" value="Unassembled WGS sequence"/>
</dbReference>
<evidence type="ECO:0000313" key="1">
    <source>
        <dbReference type="EMBL" id="SFW47254.1"/>
    </source>
</evidence>